<keyword evidence="4" id="KW-0029">Amino-acid transport</keyword>
<evidence type="ECO:0000313" key="10">
    <source>
        <dbReference type="Proteomes" id="UP000712281"/>
    </source>
</evidence>
<sequence length="243" mass="26810">IDTSEAKNRKVIAMKQFDLEVPETAHQISSDSWFQVSFVLTTSINSAYVLGYSGTVMVPLGWIGGVVGLLLATAISLYANSLIANLHEFGGKRHIRYRDLAGFIYGNKVPSLSLYLFQVLCKKMYRVTWGLQYVNLFMINCGFIILAGSALKAVYVLFRDDSVMKLPHFIAIAGVVCAIFAVGIPYLSALGIWLGVSTILSMIYIVVAIVLSFKDGNVLDSTYKPHNDSIYTTKGTTNNFFSF</sequence>
<evidence type="ECO:0000256" key="1">
    <source>
        <dbReference type="ARBA" id="ARBA00004370"/>
    </source>
</evidence>
<evidence type="ECO:0000256" key="5">
    <source>
        <dbReference type="ARBA" id="ARBA00022989"/>
    </source>
</evidence>
<comment type="caution">
    <text evidence="9">The sequence shown here is derived from an EMBL/GenBank/DDBJ whole genome shotgun (WGS) entry which is preliminary data.</text>
</comment>
<dbReference type="Proteomes" id="UP000712281">
    <property type="component" value="Unassembled WGS sequence"/>
</dbReference>
<keyword evidence="5 7" id="KW-1133">Transmembrane helix</keyword>
<dbReference type="GO" id="GO:0006865">
    <property type="term" value="P:amino acid transport"/>
    <property type="evidence" value="ECO:0007669"/>
    <property type="project" value="UniProtKB-KW"/>
</dbReference>
<comment type="subcellular location">
    <subcellularLocation>
        <location evidence="1">Membrane</location>
    </subcellularLocation>
</comment>
<evidence type="ECO:0000256" key="3">
    <source>
        <dbReference type="ARBA" id="ARBA00022692"/>
    </source>
</evidence>
<keyword evidence="6 7" id="KW-0472">Membrane</keyword>
<dbReference type="PANTHER" id="PTHR48017">
    <property type="entry name" value="OS05G0424000 PROTEIN-RELATED"/>
    <property type="match status" value="1"/>
</dbReference>
<dbReference type="Pfam" id="PF01490">
    <property type="entry name" value="Aa_trans"/>
    <property type="match status" value="1"/>
</dbReference>
<dbReference type="AlphaFoldDB" id="A0A8S9MLM7"/>
<proteinExistence type="predicted"/>
<dbReference type="InterPro" id="IPR013057">
    <property type="entry name" value="AA_transpt_TM"/>
</dbReference>
<reference evidence="9" key="1">
    <citation type="submission" date="2019-12" db="EMBL/GenBank/DDBJ databases">
        <title>Genome sequencing and annotation of Brassica cretica.</title>
        <authorList>
            <person name="Studholme D.J."/>
            <person name="Sarris P.F."/>
        </authorList>
    </citation>
    <scope>NUCLEOTIDE SEQUENCE</scope>
    <source>
        <strain evidence="9">PFS-001/15</strain>
        <tissue evidence="9">Leaf</tissue>
    </source>
</reference>
<organism evidence="9 10">
    <name type="scientific">Brassica cretica</name>
    <name type="common">Mustard</name>
    <dbReference type="NCBI Taxonomy" id="69181"/>
    <lineage>
        <taxon>Eukaryota</taxon>
        <taxon>Viridiplantae</taxon>
        <taxon>Streptophyta</taxon>
        <taxon>Embryophyta</taxon>
        <taxon>Tracheophyta</taxon>
        <taxon>Spermatophyta</taxon>
        <taxon>Magnoliopsida</taxon>
        <taxon>eudicotyledons</taxon>
        <taxon>Gunneridae</taxon>
        <taxon>Pentapetalae</taxon>
        <taxon>rosids</taxon>
        <taxon>malvids</taxon>
        <taxon>Brassicales</taxon>
        <taxon>Brassicaceae</taxon>
        <taxon>Brassiceae</taxon>
        <taxon>Brassica</taxon>
    </lineage>
</organism>
<feature type="transmembrane region" description="Helical" evidence="7">
    <location>
        <begin position="137"/>
        <end position="157"/>
    </location>
</feature>
<feature type="transmembrane region" description="Helical" evidence="7">
    <location>
        <begin position="60"/>
        <end position="79"/>
    </location>
</feature>
<protein>
    <recommendedName>
        <fullName evidence="8">Amino acid transporter transmembrane domain-containing protein</fullName>
    </recommendedName>
</protein>
<evidence type="ECO:0000256" key="4">
    <source>
        <dbReference type="ARBA" id="ARBA00022970"/>
    </source>
</evidence>
<keyword evidence="3 7" id="KW-0812">Transmembrane</keyword>
<evidence type="ECO:0000256" key="2">
    <source>
        <dbReference type="ARBA" id="ARBA00022448"/>
    </source>
</evidence>
<evidence type="ECO:0000256" key="6">
    <source>
        <dbReference type="ARBA" id="ARBA00023136"/>
    </source>
</evidence>
<dbReference type="GO" id="GO:0016020">
    <property type="term" value="C:membrane"/>
    <property type="evidence" value="ECO:0007669"/>
    <property type="project" value="UniProtKB-SubCell"/>
</dbReference>
<evidence type="ECO:0000256" key="7">
    <source>
        <dbReference type="SAM" id="Phobius"/>
    </source>
</evidence>
<keyword evidence="2" id="KW-0813">Transport</keyword>
<gene>
    <name evidence="9" type="ORF">F2Q68_00041584</name>
</gene>
<evidence type="ECO:0000313" key="9">
    <source>
        <dbReference type="EMBL" id="KAF2619952.1"/>
    </source>
</evidence>
<dbReference type="EMBL" id="QGKW02000007">
    <property type="protein sequence ID" value="KAF2619952.1"/>
    <property type="molecule type" value="Genomic_DNA"/>
</dbReference>
<feature type="transmembrane region" description="Helical" evidence="7">
    <location>
        <begin position="192"/>
        <end position="213"/>
    </location>
</feature>
<feature type="non-terminal residue" evidence="9">
    <location>
        <position position="1"/>
    </location>
</feature>
<name>A0A8S9MLM7_BRACR</name>
<evidence type="ECO:0000259" key="8">
    <source>
        <dbReference type="Pfam" id="PF01490"/>
    </source>
</evidence>
<accession>A0A8S9MLM7</accession>
<feature type="domain" description="Amino acid transporter transmembrane" evidence="8">
    <location>
        <begin position="31"/>
        <end position="229"/>
    </location>
</feature>
<feature type="transmembrane region" description="Helical" evidence="7">
    <location>
        <begin position="169"/>
        <end position="186"/>
    </location>
</feature>